<name>D3AX80_HETP5</name>
<dbReference type="Proteomes" id="UP000001396">
    <property type="component" value="Unassembled WGS sequence"/>
</dbReference>
<dbReference type="PROSITE" id="PS51925">
    <property type="entry name" value="SWIB_MDM2"/>
    <property type="match status" value="1"/>
</dbReference>
<evidence type="ECO:0000313" key="3">
    <source>
        <dbReference type="EMBL" id="EFA86149.1"/>
    </source>
</evidence>
<protein>
    <submittedName>
        <fullName evidence="3">CHC group protein</fullName>
    </submittedName>
</protein>
<dbReference type="InterPro" id="IPR003121">
    <property type="entry name" value="SWIB_MDM2_domain"/>
</dbReference>
<accession>D3AX80</accession>
<feature type="compositionally biased region" description="Basic residues" evidence="1">
    <location>
        <begin position="1"/>
        <end position="16"/>
    </location>
</feature>
<dbReference type="STRING" id="670386.D3AX80"/>
<dbReference type="PANTHER" id="PTHR13844">
    <property type="entry name" value="SWI/SNF-RELATED MATRIX-ASSOCIATED ACTIN-DEPENDENT REGULATOR OF CHROMATIN SUBFAMILY D"/>
    <property type="match status" value="1"/>
</dbReference>
<evidence type="ECO:0000256" key="1">
    <source>
        <dbReference type="SAM" id="MobiDB-lite"/>
    </source>
</evidence>
<comment type="caution">
    <text evidence="3">The sequence shown here is derived from an EMBL/GenBank/DDBJ whole genome shotgun (WGS) entry which is preliminary data.</text>
</comment>
<reference evidence="3 4" key="1">
    <citation type="journal article" date="2011" name="Genome Res.">
        <title>Phylogeny-wide analysis of social amoeba genomes highlights ancient origins for complex intercellular communication.</title>
        <authorList>
            <person name="Heidel A.J."/>
            <person name="Lawal H.M."/>
            <person name="Felder M."/>
            <person name="Schilde C."/>
            <person name="Helps N.R."/>
            <person name="Tunggal B."/>
            <person name="Rivero F."/>
            <person name="John U."/>
            <person name="Schleicher M."/>
            <person name="Eichinger L."/>
            <person name="Platzer M."/>
            <person name="Noegel A.A."/>
            <person name="Schaap P."/>
            <person name="Gloeckner G."/>
        </authorList>
    </citation>
    <scope>NUCLEOTIDE SEQUENCE [LARGE SCALE GENOMIC DNA]</scope>
    <source>
        <strain evidence="4">ATCC 26659 / Pp 5 / PN500</strain>
    </source>
</reference>
<feature type="domain" description="DM2" evidence="2">
    <location>
        <begin position="259"/>
        <end position="340"/>
    </location>
</feature>
<feature type="compositionally biased region" description="Low complexity" evidence="1">
    <location>
        <begin position="384"/>
        <end position="398"/>
    </location>
</feature>
<dbReference type="InParanoid" id="D3AX80"/>
<proteinExistence type="predicted"/>
<sequence length="398" mass="44131">MSKKHNGDKKDKKKQKTSSSSSSSSSSLSAQQQQQQQQQQKGGGSGGSIINPNGCQQLPTSQTLPVEQLVRYAPECLLFTQLLEFEKKIDSAITKRLVDMQEAQKSRSSKQFRTLRLSIYNTYACQSAYYHLDNKAMMSVTEKPSWTLRIEGRLLDDPFSLGGGSGGGSGIGGVGGIGGVSSVVAGSSGSSSVSKQSGSSTKQQKRKFSSFFKKIFVQIGHRDSCEWDKSQSFAETDGFEIKRNGNQELDIKILMHLDHTPQKSKVLGPLSQLLNIHTDTKPKIIASLWHYIKINKLLDIESKKIICDEALKNRKHGFMEKLSEDPLGFLSELVHQQIKDYQISKSMPSTGFEEERHSSFYYQPMMEDTVQRFLSKQATPTPTPQTVVPSTPQTDSSS</sequence>
<dbReference type="Gene3D" id="1.10.245.10">
    <property type="entry name" value="SWIB/MDM2 domain"/>
    <property type="match status" value="1"/>
</dbReference>
<evidence type="ECO:0000259" key="2">
    <source>
        <dbReference type="PROSITE" id="PS51925"/>
    </source>
</evidence>
<gene>
    <name evidence="3" type="primary">snf12-2</name>
    <name evidence="3" type="ORF">PPL_00711</name>
</gene>
<feature type="region of interest" description="Disordered" evidence="1">
    <location>
        <begin position="373"/>
        <end position="398"/>
    </location>
</feature>
<dbReference type="AlphaFoldDB" id="D3AX80"/>
<dbReference type="InterPro" id="IPR036885">
    <property type="entry name" value="SWIB_MDM2_dom_sf"/>
</dbReference>
<organism evidence="3 4">
    <name type="scientific">Heterostelium pallidum (strain ATCC 26659 / Pp 5 / PN500)</name>
    <name type="common">Cellular slime mold</name>
    <name type="synonym">Polysphondylium pallidum</name>
    <dbReference type="NCBI Taxonomy" id="670386"/>
    <lineage>
        <taxon>Eukaryota</taxon>
        <taxon>Amoebozoa</taxon>
        <taxon>Evosea</taxon>
        <taxon>Eumycetozoa</taxon>
        <taxon>Dictyostelia</taxon>
        <taxon>Acytosteliales</taxon>
        <taxon>Acytosteliaceae</taxon>
        <taxon>Heterostelium</taxon>
    </lineage>
</organism>
<dbReference type="EMBL" id="ADBJ01000003">
    <property type="protein sequence ID" value="EFA86149.1"/>
    <property type="molecule type" value="Genomic_DNA"/>
</dbReference>
<dbReference type="RefSeq" id="XP_020438254.1">
    <property type="nucleotide sequence ID" value="XM_020571731.1"/>
</dbReference>
<feature type="region of interest" description="Disordered" evidence="1">
    <location>
        <begin position="1"/>
        <end position="56"/>
    </location>
</feature>
<feature type="compositionally biased region" description="Low complexity" evidence="1">
    <location>
        <begin position="17"/>
        <end position="40"/>
    </location>
</feature>
<dbReference type="FunCoup" id="D3AX80">
    <property type="interactions" value="637"/>
</dbReference>
<dbReference type="CDD" id="cd10568">
    <property type="entry name" value="SWIB_like"/>
    <property type="match status" value="1"/>
</dbReference>
<dbReference type="GeneID" id="31356242"/>
<dbReference type="Pfam" id="PF02201">
    <property type="entry name" value="SWIB"/>
    <property type="match status" value="1"/>
</dbReference>
<keyword evidence="4" id="KW-1185">Reference proteome</keyword>
<dbReference type="SUPFAM" id="SSF47592">
    <property type="entry name" value="SWIB/MDM2 domain"/>
    <property type="match status" value="1"/>
</dbReference>
<evidence type="ECO:0000313" key="4">
    <source>
        <dbReference type="Proteomes" id="UP000001396"/>
    </source>
</evidence>